<protein>
    <submittedName>
        <fullName evidence="1">Uncharacterized protein</fullName>
    </submittedName>
</protein>
<reference evidence="1" key="1">
    <citation type="submission" date="2022-04" db="EMBL/GenBank/DDBJ databases">
        <title>Carnegiea gigantea Genome sequencing and assembly v2.</title>
        <authorList>
            <person name="Copetti D."/>
            <person name="Sanderson M.J."/>
            <person name="Burquez A."/>
            <person name="Wojciechowski M.F."/>
        </authorList>
    </citation>
    <scope>NUCLEOTIDE SEQUENCE</scope>
    <source>
        <strain evidence="1">SGP5-SGP5p</strain>
        <tissue evidence="1">Aerial part</tissue>
    </source>
</reference>
<organism evidence="1 2">
    <name type="scientific">Carnegiea gigantea</name>
    <dbReference type="NCBI Taxonomy" id="171969"/>
    <lineage>
        <taxon>Eukaryota</taxon>
        <taxon>Viridiplantae</taxon>
        <taxon>Streptophyta</taxon>
        <taxon>Embryophyta</taxon>
        <taxon>Tracheophyta</taxon>
        <taxon>Spermatophyta</taxon>
        <taxon>Magnoliopsida</taxon>
        <taxon>eudicotyledons</taxon>
        <taxon>Gunneridae</taxon>
        <taxon>Pentapetalae</taxon>
        <taxon>Caryophyllales</taxon>
        <taxon>Cactineae</taxon>
        <taxon>Cactaceae</taxon>
        <taxon>Cactoideae</taxon>
        <taxon>Echinocereeae</taxon>
        <taxon>Carnegiea</taxon>
    </lineage>
</organism>
<evidence type="ECO:0000313" key="2">
    <source>
        <dbReference type="Proteomes" id="UP001153076"/>
    </source>
</evidence>
<dbReference type="EMBL" id="JAKOGI010000560">
    <property type="protein sequence ID" value="KAJ8433100.1"/>
    <property type="molecule type" value="Genomic_DNA"/>
</dbReference>
<evidence type="ECO:0000313" key="1">
    <source>
        <dbReference type="EMBL" id="KAJ8433100.1"/>
    </source>
</evidence>
<gene>
    <name evidence="1" type="ORF">Cgig2_020596</name>
</gene>
<accession>A0A9Q1JXW7</accession>
<proteinExistence type="predicted"/>
<comment type="caution">
    <text evidence="1">The sequence shown here is derived from an EMBL/GenBank/DDBJ whole genome shotgun (WGS) entry which is preliminary data.</text>
</comment>
<dbReference type="AlphaFoldDB" id="A0A9Q1JXW7"/>
<name>A0A9Q1JXW7_9CARY</name>
<dbReference type="Proteomes" id="UP001153076">
    <property type="component" value="Unassembled WGS sequence"/>
</dbReference>
<sequence length="266" mass="30607">MPLGSHLIQCSPREPPLDRGRSQVCHGERSCGRLSGRQQLSLVYSLSRFKSLPTEIYHSISKISSHDAKNDALFQTVIDNHGIEHRLNDFRDLGVSGDLLRVCLNDVWAYYLMVCEQQQGAVELFLFHQLNASLNMHNHLFCIKMEGEHHVVGLENFTKNGGKNEEFTSIPRHTSKKEALNARKRISQWAEMKNTSGRHTVNLGKERELMPQRSAVEVSLAPPQRHCPQPQVRIICYHSIKRCMHYLWNAKPLGSLHLFPYEVWTY</sequence>
<keyword evidence="2" id="KW-1185">Reference proteome</keyword>